<proteinExistence type="predicted"/>
<evidence type="ECO:0000313" key="2">
    <source>
        <dbReference type="Proteomes" id="UP001575622"/>
    </source>
</evidence>
<dbReference type="EMBL" id="JBHDLN010000032">
    <property type="protein sequence ID" value="MFB0847224.1"/>
    <property type="molecule type" value="Genomic_DNA"/>
</dbReference>
<dbReference type="RefSeq" id="WP_373957072.1">
    <property type="nucleotide sequence ID" value="NZ_JBHDLN010000032.1"/>
</dbReference>
<sequence>MDLTLVLKRLLELGWRETLVAVIVDAAAWEMCSKQVKAGVSDSVSDGSIRHLLAAIRSE</sequence>
<dbReference type="Proteomes" id="UP001575622">
    <property type="component" value="Unassembled WGS sequence"/>
</dbReference>
<keyword evidence="2" id="KW-1185">Reference proteome</keyword>
<gene>
    <name evidence="1" type="ORF">ACEU3E_34200</name>
</gene>
<protein>
    <submittedName>
        <fullName evidence="1">Uncharacterized protein</fullName>
    </submittedName>
</protein>
<evidence type="ECO:0000313" key="1">
    <source>
        <dbReference type="EMBL" id="MFB0847224.1"/>
    </source>
</evidence>
<organism evidence="1 2">
    <name type="scientific">Paenibacillus oleatilyticus</name>
    <dbReference type="NCBI Taxonomy" id="2594886"/>
    <lineage>
        <taxon>Bacteria</taxon>
        <taxon>Bacillati</taxon>
        <taxon>Bacillota</taxon>
        <taxon>Bacilli</taxon>
        <taxon>Bacillales</taxon>
        <taxon>Paenibacillaceae</taxon>
        <taxon>Paenibacillus</taxon>
    </lineage>
</organism>
<reference evidence="1 2" key="1">
    <citation type="submission" date="2024-09" db="EMBL/GenBank/DDBJ databases">
        <authorList>
            <person name="Makale K.P.P."/>
            <person name="Makhzoum A."/>
            <person name="Rantong G."/>
            <person name="Rahube T.O."/>
        </authorList>
    </citation>
    <scope>NUCLEOTIDE SEQUENCE [LARGE SCALE GENOMIC DNA]</scope>
    <source>
        <strain evidence="1 2">KM_D13</strain>
    </source>
</reference>
<comment type="caution">
    <text evidence="1">The sequence shown here is derived from an EMBL/GenBank/DDBJ whole genome shotgun (WGS) entry which is preliminary data.</text>
</comment>
<name>A0ABV4VC76_9BACL</name>
<accession>A0ABV4VC76</accession>